<dbReference type="InterPro" id="IPR002514">
    <property type="entry name" value="Transposase_8"/>
</dbReference>
<evidence type="ECO:0000313" key="3">
    <source>
        <dbReference type="EMBL" id="MBB6469048.1"/>
    </source>
</evidence>
<feature type="coiled-coil region" evidence="1">
    <location>
        <begin position="188"/>
        <end position="223"/>
    </location>
</feature>
<keyword evidence="3" id="KW-0012">Acyltransferase</keyword>
<keyword evidence="1" id="KW-0175">Coiled coil</keyword>
<gene>
    <name evidence="3" type="ORF">HNQ96_004937</name>
</gene>
<organism evidence="3 4">
    <name type="scientific">Aminobacter carboxidus</name>
    <dbReference type="NCBI Taxonomy" id="376165"/>
    <lineage>
        <taxon>Bacteria</taxon>
        <taxon>Pseudomonadati</taxon>
        <taxon>Pseudomonadota</taxon>
        <taxon>Alphaproteobacteria</taxon>
        <taxon>Hyphomicrobiales</taxon>
        <taxon>Phyllobacteriaceae</taxon>
        <taxon>Aminobacter</taxon>
    </lineage>
</organism>
<feature type="compositionally biased region" description="Low complexity" evidence="2">
    <location>
        <begin position="103"/>
        <end position="113"/>
    </location>
</feature>
<comment type="caution">
    <text evidence="3">The sequence shown here is derived from an EMBL/GenBank/DDBJ whole genome shotgun (WGS) entry which is preliminary data.</text>
</comment>
<dbReference type="SUPFAM" id="SSF46689">
    <property type="entry name" value="Homeodomain-like"/>
    <property type="match status" value="1"/>
</dbReference>
<dbReference type="Pfam" id="PF01527">
    <property type="entry name" value="HTH_Tnp_1"/>
    <property type="match status" value="1"/>
</dbReference>
<dbReference type="AlphaFoldDB" id="A0A8E1WJE9"/>
<dbReference type="RefSeq" id="WP_246471261.1">
    <property type="nucleotide sequence ID" value="NZ_JACHGI010000014.1"/>
</dbReference>
<feature type="region of interest" description="Disordered" evidence="2">
    <location>
        <begin position="38"/>
        <end position="148"/>
    </location>
</feature>
<dbReference type="GO" id="GO:0003677">
    <property type="term" value="F:DNA binding"/>
    <property type="evidence" value="ECO:0007669"/>
    <property type="project" value="InterPro"/>
</dbReference>
<evidence type="ECO:0000256" key="1">
    <source>
        <dbReference type="SAM" id="Coils"/>
    </source>
</evidence>
<dbReference type="EMBL" id="JACHGI010000014">
    <property type="protein sequence ID" value="MBB6469048.1"/>
    <property type="molecule type" value="Genomic_DNA"/>
</dbReference>
<name>A0A8E1WJE9_9HYPH</name>
<protein>
    <submittedName>
        <fullName evidence="3">Pyruvate/2-oxoglutarate dehydrogenase complex dihydrolipoamide acyltransferase (E2) component</fullName>
    </submittedName>
</protein>
<dbReference type="GO" id="GO:0016746">
    <property type="term" value="F:acyltransferase activity"/>
    <property type="evidence" value="ECO:0007669"/>
    <property type="project" value="UniProtKB-KW"/>
</dbReference>
<dbReference type="Proteomes" id="UP000532373">
    <property type="component" value="Unassembled WGS sequence"/>
</dbReference>
<dbReference type="InterPro" id="IPR009057">
    <property type="entry name" value="Homeodomain-like_sf"/>
</dbReference>
<keyword evidence="3" id="KW-0808">Transferase</keyword>
<dbReference type="GO" id="GO:0006313">
    <property type="term" value="P:DNA transposition"/>
    <property type="evidence" value="ECO:0007669"/>
    <property type="project" value="InterPro"/>
</dbReference>
<reference evidence="3 4" key="1">
    <citation type="submission" date="2020-08" db="EMBL/GenBank/DDBJ databases">
        <title>Genomic Encyclopedia of Type Strains, Phase IV (KMG-IV): sequencing the most valuable type-strain genomes for metagenomic binning, comparative biology and taxonomic classification.</title>
        <authorList>
            <person name="Goeker M."/>
        </authorList>
    </citation>
    <scope>NUCLEOTIDE SEQUENCE [LARGE SCALE GENOMIC DNA]</scope>
    <source>
        <strain evidence="3 4">DSM 17454</strain>
    </source>
</reference>
<evidence type="ECO:0000256" key="2">
    <source>
        <dbReference type="SAM" id="MobiDB-lite"/>
    </source>
</evidence>
<feature type="compositionally biased region" description="Basic and acidic residues" evidence="2">
    <location>
        <begin position="38"/>
        <end position="74"/>
    </location>
</feature>
<evidence type="ECO:0000313" key="4">
    <source>
        <dbReference type="Proteomes" id="UP000532373"/>
    </source>
</evidence>
<sequence length="227" mass="24929">MMRQTRPFIVEVKNRRSGARQNRSIWGDIDLSAIAADAARESEKTQLPDRRLVDSNPAHHDADDGNKPQVEHPMADQTETSQALTEAPAKAEPVEAKKKAPRQKPAAKAPPKRSAAREVAKAAISEPVSPAPAKAPRKMHSAKERAQKLSQIEKSIAAGASSRNAVIQAGISEQTYYQWKKAAVPAPESDELKDLVALEEENKRLKKMLAERLRKENAELKSRLGLG</sequence>
<accession>A0A8E1WJE9</accession>
<proteinExistence type="predicted"/>
<keyword evidence="3" id="KW-0670">Pyruvate</keyword>
<dbReference type="GO" id="GO:0004803">
    <property type="term" value="F:transposase activity"/>
    <property type="evidence" value="ECO:0007669"/>
    <property type="project" value="InterPro"/>
</dbReference>